<evidence type="ECO:0000256" key="2">
    <source>
        <dbReference type="ARBA" id="ARBA00022475"/>
    </source>
</evidence>
<keyword evidence="11" id="KW-1185">Reference proteome</keyword>
<dbReference type="GO" id="GO:0050921">
    <property type="term" value="P:positive regulation of chemotaxis"/>
    <property type="evidence" value="ECO:0007669"/>
    <property type="project" value="Ensembl"/>
</dbReference>
<dbReference type="OrthoDB" id="9927220at2759"/>
<dbReference type="GeneTree" id="ENSGT01150000287001"/>
<dbReference type="GO" id="GO:0002001">
    <property type="term" value="P:renin secretion into blood stream"/>
    <property type="evidence" value="ECO:0007669"/>
    <property type="project" value="Ensembl"/>
</dbReference>
<sequence>MPAAEWPIFVTQTAVHKELFRHSQDANKTGDCLEMDNTLQKYYLSTMYTIEFIFGIIGNSIVVFGYIFCLKVWKSGNIYLFNLSLSDFVFLCTLPMLVTSYSKGKWTYGNILCQSNRFMLHVNLYTSILFLTFISIDRYMLMQYPFRDHFLQKRKIAVVFSVAIWILVILELLPIITFIGSRNTANANQCTDYASSGDPAKNLIYSICLTLLGFVIPLCVMCFFYVKMVLFLKKRSEQLTAAQALEKPLTLVIMALVIFSLFFTPYHIMRNVRIASRMESWKLSLCTRNIINTIYIITRPIAFLNSVINPIFYFLMGDHFREMLMTKVRQLLKRFTPTANEVTTKYSDTGTH</sequence>
<comment type="subcellular location">
    <subcellularLocation>
        <location evidence="1">Cell membrane</location>
        <topology evidence="1">Multi-pass membrane protein</topology>
    </subcellularLocation>
</comment>
<keyword evidence="5 9" id="KW-0297">G-protein coupled receptor</keyword>
<dbReference type="PRINTS" id="PR00237">
    <property type="entry name" value="GPCRRHODOPSN"/>
</dbReference>
<dbReference type="GO" id="GO:0004930">
    <property type="term" value="F:G protein-coupled receptor activity"/>
    <property type="evidence" value="ECO:0007669"/>
    <property type="project" value="UniProtKB-KW"/>
</dbReference>
<proteinExistence type="inferred from homology"/>
<dbReference type="PROSITE" id="PS50262">
    <property type="entry name" value="G_PROTEIN_RECEP_F1_2"/>
    <property type="match status" value="1"/>
</dbReference>
<dbReference type="PANTHER" id="PTHR24231">
    <property type="entry name" value="PURINOCEPTOR-RELATED G-PROTEIN COUPLED RECEPTOR"/>
    <property type="match status" value="1"/>
</dbReference>
<organism evidence="10 11">
    <name type="scientific">Chrysemys picta bellii</name>
    <name type="common">Western painted turtle</name>
    <name type="synonym">Emys bellii</name>
    <dbReference type="NCBI Taxonomy" id="8478"/>
    <lineage>
        <taxon>Eukaryota</taxon>
        <taxon>Metazoa</taxon>
        <taxon>Chordata</taxon>
        <taxon>Craniata</taxon>
        <taxon>Vertebrata</taxon>
        <taxon>Euteleostomi</taxon>
        <taxon>Archelosauria</taxon>
        <taxon>Testudinata</taxon>
        <taxon>Testudines</taxon>
        <taxon>Cryptodira</taxon>
        <taxon>Durocryptodira</taxon>
        <taxon>Testudinoidea</taxon>
        <taxon>Emydidae</taxon>
        <taxon>Chrysemys</taxon>
    </lineage>
</organism>
<evidence type="ECO:0000256" key="3">
    <source>
        <dbReference type="ARBA" id="ARBA00022692"/>
    </source>
</evidence>
<dbReference type="GO" id="GO:0005886">
    <property type="term" value="C:plasma membrane"/>
    <property type="evidence" value="ECO:0007669"/>
    <property type="project" value="UniProtKB-SubCell"/>
</dbReference>
<accession>A0A8C3P9R1</accession>
<reference evidence="10" key="2">
    <citation type="submission" date="2025-09" db="UniProtKB">
        <authorList>
            <consortium name="Ensembl"/>
        </authorList>
    </citation>
    <scope>IDENTIFICATION</scope>
</reference>
<keyword evidence="3 9" id="KW-0812">Transmembrane</keyword>
<keyword evidence="7 9" id="KW-0675">Receptor</keyword>
<evidence type="ECO:0000256" key="1">
    <source>
        <dbReference type="ARBA" id="ARBA00004651"/>
    </source>
</evidence>
<dbReference type="SUPFAM" id="SSF81321">
    <property type="entry name" value="Family A G protein-coupled receptor-like"/>
    <property type="match status" value="1"/>
</dbReference>
<dbReference type="Pfam" id="PF00001">
    <property type="entry name" value="7tm_1"/>
    <property type="match status" value="1"/>
</dbReference>
<name>A0A8C3P9R1_CHRPI</name>
<evidence type="ECO:0000256" key="5">
    <source>
        <dbReference type="ARBA" id="ARBA00023040"/>
    </source>
</evidence>
<evidence type="ECO:0000313" key="10">
    <source>
        <dbReference type="Ensembl" id="ENSCPBP00000026486.1"/>
    </source>
</evidence>
<dbReference type="KEGG" id="cpic:101950178"/>
<dbReference type="RefSeq" id="XP_005286997.1">
    <property type="nucleotide sequence ID" value="XM_005286940.5"/>
</dbReference>
<dbReference type="Ensembl" id="ENSCPBT00000031206.1">
    <property type="protein sequence ID" value="ENSCPBP00000026486.1"/>
    <property type="gene ID" value="ENSCPBG00000018811.1"/>
</dbReference>
<keyword evidence="8 9" id="KW-0807">Transducer</keyword>
<dbReference type="InterPro" id="IPR017452">
    <property type="entry name" value="GPCR_Rhodpsn_7TM"/>
</dbReference>
<protein>
    <submittedName>
        <fullName evidence="10">Succinate receptor 1</fullName>
    </submittedName>
</protein>
<keyword evidence="4" id="KW-1133">Transmembrane helix</keyword>
<dbReference type="GeneID" id="101950178"/>
<dbReference type="GO" id="GO:0060177">
    <property type="term" value="P:regulation of angiotensin metabolic process"/>
    <property type="evidence" value="ECO:0007669"/>
    <property type="project" value="Ensembl"/>
</dbReference>
<dbReference type="GO" id="GO:0050729">
    <property type="term" value="P:positive regulation of inflammatory response"/>
    <property type="evidence" value="ECO:0007669"/>
    <property type="project" value="Ensembl"/>
</dbReference>
<dbReference type="OMA" id="YYKIALF"/>
<dbReference type="PANTHER" id="PTHR24231:SF14">
    <property type="entry name" value="SUCCINATE RECEPTOR 1"/>
    <property type="match status" value="1"/>
</dbReference>
<evidence type="ECO:0000256" key="7">
    <source>
        <dbReference type="ARBA" id="ARBA00023170"/>
    </source>
</evidence>
<reference evidence="10" key="1">
    <citation type="submission" date="2025-08" db="UniProtKB">
        <authorList>
            <consortium name="Ensembl"/>
        </authorList>
    </citation>
    <scope>IDENTIFICATION</scope>
</reference>
<dbReference type="GO" id="GO:0051592">
    <property type="term" value="P:response to calcium ion"/>
    <property type="evidence" value="ECO:0007669"/>
    <property type="project" value="Ensembl"/>
</dbReference>
<dbReference type="Proteomes" id="UP000694380">
    <property type="component" value="Unplaced"/>
</dbReference>
<comment type="similarity">
    <text evidence="9">Belongs to the G-protein coupled receptor 1 family.</text>
</comment>
<keyword evidence="2" id="KW-1003">Cell membrane</keyword>
<dbReference type="GO" id="GO:0097009">
    <property type="term" value="P:energy homeostasis"/>
    <property type="evidence" value="ECO:0007669"/>
    <property type="project" value="Ensembl"/>
</dbReference>
<dbReference type="PRINTS" id="PR01157">
    <property type="entry name" value="P2YPURNOCPTR"/>
</dbReference>
<dbReference type="PROSITE" id="PS00237">
    <property type="entry name" value="G_PROTEIN_RECEP_F1_1"/>
    <property type="match status" value="1"/>
</dbReference>
<dbReference type="CTD" id="56670"/>
<dbReference type="AlphaFoldDB" id="A0A8C3P9R1"/>
<dbReference type="InterPro" id="IPR000276">
    <property type="entry name" value="GPCR_Rhodpsn"/>
</dbReference>
<keyword evidence="6" id="KW-0472">Membrane</keyword>
<dbReference type="Gene3D" id="1.20.1070.10">
    <property type="entry name" value="Rhodopsin 7-helix transmembrane proteins"/>
    <property type="match status" value="1"/>
</dbReference>
<evidence type="ECO:0000256" key="9">
    <source>
        <dbReference type="RuleBase" id="RU000688"/>
    </source>
</evidence>
<evidence type="ECO:0000256" key="4">
    <source>
        <dbReference type="ARBA" id="ARBA00022989"/>
    </source>
</evidence>
<evidence type="ECO:0000256" key="8">
    <source>
        <dbReference type="ARBA" id="ARBA00023224"/>
    </source>
</evidence>
<evidence type="ECO:0000313" key="11">
    <source>
        <dbReference type="Proteomes" id="UP000694380"/>
    </source>
</evidence>
<dbReference type="GO" id="GO:0002281">
    <property type="term" value="P:macrophage activation involved in immune response"/>
    <property type="evidence" value="ECO:0007669"/>
    <property type="project" value="Ensembl"/>
</dbReference>
<gene>
    <name evidence="10" type="primary">SUCNR1</name>
</gene>
<dbReference type="GO" id="GO:0042593">
    <property type="term" value="P:glucose homeostasis"/>
    <property type="evidence" value="ECO:0007669"/>
    <property type="project" value="Ensembl"/>
</dbReference>
<evidence type="ECO:0000256" key="6">
    <source>
        <dbReference type="ARBA" id="ARBA00023136"/>
    </source>
</evidence>